<feature type="non-terminal residue" evidence="13">
    <location>
        <position position="1"/>
    </location>
</feature>
<evidence type="ECO:0000259" key="12">
    <source>
        <dbReference type="PROSITE" id="PS51720"/>
    </source>
</evidence>
<feature type="compositionally biased region" description="Low complexity" evidence="10">
    <location>
        <begin position="1232"/>
        <end position="1248"/>
    </location>
</feature>
<dbReference type="SMART" id="SM00409">
    <property type="entry name" value="IG"/>
    <property type="match status" value="2"/>
</dbReference>
<keyword evidence="8" id="KW-0393">Immunoglobulin domain</keyword>
<dbReference type="InterPro" id="IPR027417">
    <property type="entry name" value="P-loop_NTPase"/>
</dbReference>
<dbReference type="SUPFAM" id="SSF48726">
    <property type="entry name" value="Immunoglobulin"/>
    <property type="match status" value="2"/>
</dbReference>
<dbReference type="InterPro" id="IPR048997">
    <property type="entry name" value="Stonustoxin-like_helical"/>
</dbReference>
<comment type="similarity">
    <text evidence="2">Belongs to the TRAFAC class TrmE-Era-EngA-EngB-Septin-like GTPase superfamily. AIG1/Toc34/Toc159-like paraseptin GTPase family. IAN subfamily.</text>
</comment>
<evidence type="ECO:0000256" key="10">
    <source>
        <dbReference type="SAM" id="MobiDB-lite"/>
    </source>
</evidence>
<sequence>ITLWDREQLQQNIAVRPDIGTELTVTTSDTIDEKSKRLDVNGELKLSLLAGNVQISGAARYFNDTKKSFKQERLMLHYRSSTKFEHLTMNHLAHERMDHHEVFDYDIATHVVTAVRYGADAYFVFDRQVNEFEKEISKGGEVKINHEQLKKVFVSGDAHINIDENDEEKVELKKLSCTFYGDFKLPSNPATFEDAMKVYTDLPKLIGENGEHAVPVKVWLFPLVKLDSSAGKLQRFINTDLIRAVESVFEALNVTYMKCSDLMQDTVAKTFSTFYDQVQHFQKFCSEYKQDFMRKLAVLLPEIRGGKTDIKHLTELLDAHHKSPFNAPDLQQWITVKEKKSNQIKALLKQLCDLGAEVTDDIGTYLLDLNVEVLVAYAFTCIEHQDPFLTKQEIYLNPSTVGNLSENTLDPSFQEKSWTLAELACKRNNLQIFSDLIALNKSQTTKFIVQSVAKTSSASCIQLYENGCNVVFCPPSKPTSPTIESVTDDSITLKSSPSCSATLEINLLYKMEQEKNWKTHPANKDTITDLQQGTAYEMKYEAKGKLNYTVESDVTTATTSKCELIQQVVGITADEVRSKMKNWFTLGGNSNKPPNKHPNQDTTANQMLMHRHKKYFTVVIGNTFARDVGLERKFEEFIEGLQKVQKLEECDFILVFCLFDSQCGTDIEPALNMLSGLPANKPAVVLVLHHTSDPITIVPDSRGAVNRGNTITVDLLFCKDKGLVERFENDEALSEVINWINLEGITNMGPRQSQTDEHITNQLVKNPHPKHFTLVTGNTLGHHVAIERKLQELIPGLQKVQNLDDCDFILVFCPVVSCAGTDIEAAVRKLNTLPGITADDVRSKMKNWFTLRGNSNKPPNKHPNQDTTANQMLMHRHKKYFTVVIGNTFARDVGLERKFEEFIEGLQKVQKLEECDFILVFCLFDSQCGTDIEPALNMLSGLPANKPAVVLVLHHTSDPITIVPDSRGAVNRGNTITVDLLFCKDKGLVERFENDEALSEVINWINLEGITNMGPRQSQTHEHITNQLVKNPHPKHFTLVTGNTLGHHVAIERKLQELIPGLQKVQNLDDCDFILVFCPASCAGTDIEAAVRKLNTLPGNRPTVLVMLHHTFDPEYVAPDSSRRANRENTVTVDCLFYEDQGLLQCFKNDEALSKVINWLQSEMSSGDMGTPHRAGISVASAPCLTALSGALPFRPPTPPYVPATAGQRGLTIPTSTVPQGSSNPNINPTDPGSSSPSSPVTNSSSGGRASLSHGPVQVISRAGRQHQAVSLVTFSCHLSSEISAADKEVLWFRNTRCVCLYKKGQNIEGRGYEGRVSLFTEELKKGNVSLRLKDFTESDLGQYHCKVIDGDRTEELTLGVLIITDIDSPQVFISQIDREWTKEENTIMEESALLTEYKAVNERLEQVKEMENNLGEKKKELDERNKHLSERDAALKDINGELKNAMEQIKEKNTQLDNLNKQLNEKETQVKTTDEELETSKNKLETLGHVLQNNQTHLQNMMIVLEEKKTELSETNKQLEEQKRLLTERETQLTDRDKTLQENAKLLTENAQTLQMKDKTLEERDILLKQAKVELDKTVTELKNSQQLIEEQSTELKNTNKLLSETETQLKDRDKELETSRNKLETLKQELQDKTDELQKMLTILEQQKTELGENRQHLAEKERRLTKREAQLMDNEKQLQEKDTLLTENAQKLQLKDKTLEEKDTKLSDINSKLQDMTEKLQVSQRQLEEKERQVAETHKELETSKNQLEIMGRELQDKNRQINEMTNLLEQQKTEKELADKDKQVERDKQTHPDSSVPVKKRNSIEGLPPYMGAESSTSLSRPVPELRLVLLGRMSSGKCAARNIILGSEMNQAATFTSTQQSESTQGEVAGRMVTVVDTPDWFSPGLCLEELRQDMGLCVRLSAPGPHAFLLVIPVKQPTGEESGMLEILEQNLGERCWRNTMILFTITDELQRENIEEFIQSGDPELQRLGGKCENRFHCLNIKESGDGSQVSELMEKIEEMVEGREKFYSSEIYLETESQIRAMETKILKEREEKRISQEREMREKLEKEVQDSLRKIEGELEEIREVYEGEAKMEAEQNLMKIIMPELQRNILASKTKMQEEFSRQMEEKNRELENLKQKFSNLRETHILLEEVYEKTDSIEMAAASNNEFKLISHQEKQAQLGSAVTFACCLSPEISAVNMEIRWFKGTDCVCLYKNRQMTEGRGYKGRVSLFPEELERGNVSLQLRESRESDIGHYLCRVTDGERTERLTVRLWWHPLRSLRRLLQCGVIPNVIMQQWGRKWTEEEKMRMEESSLLTEHNMDVKTIIKELLKTHADLEKTEQQLKKTKLDLERATRELEDGTDLYLSGSIPELEAPV</sequence>
<dbReference type="SUPFAM" id="SSF52540">
    <property type="entry name" value="P-loop containing nucleoside triphosphate hydrolases"/>
    <property type="match status" value="1"/>
</dbReference>
<dbReference type="Pfam" id="PF04548">
    <property type="entry name" value="AIG1"/>
    <property type="match status" value="1"/>
</dbReference>
<feature type="non-terminal residue" evidence="13">
    <location>
        <position position="2366"/>
    </location>
</feature>
<dbReference type="InterPro" id="IPR003599">
    <property type="entry name" value="Ig_sub"/>
</dbReference>
<comment type="caution">
    <text evidence="13">The sequence shown here is derived from an EMBL/GenBank/DDBJ whole genome shotgun (WGS) entry which is preliminary data.</text>
</comment>
<dbReference type="GO" id="GO:0016020">
    <property type="term" value="C:membrane"/>
    <property type="evidence" value="ECO:0007669"/>
    <property type="project" value="UniProtKB-SubCell"/>
</dbReference>
<feature type="coiled-coil region" evidence="9">
    <location>
        <begin position="2316"/>
        <end position="2353"/>
    </location>
</feature>
<dbReference type="GO" id="GO:1903037">
    <property type="term" value="P:regulation of leukocyte cell-cell adhesion"/>
    <property type="evidence" value="ECO:0007669"/>
    <property type="project" value="UniProtKB-ARBA"/>
</dbReference>
<dbReference type="GO" id="GO:0005525">
    <property type="term" value="F:GTP binding"/>
    <property type="evidence" value="ECO:0007669"/>
    <property type="project" value="InterPro"/>
</dbReference>
<dbReference type="EMBL" id="QNUK01000143">
    <property type="protein sequence ID" value="KAF5900183.1"/>
    <property type="molecule type" value="Genomic_DNA"/>
</dbReference>
<dbReference type="InterPro" id="IPR006703">
    <property type="entry name" value="G_AIG1"/>
</dbReference>
<feature type="domain" description="Ig-like" evidence="11">
    <location>
        <begin position="2156"/>
        <end position="2259"/>
    </location>
</feature>
<keyword evidence="6" id="KW-1015">Disulfide bond</keyword>
<dbReference type="Pfam" id="PF21109">
    <property type="entry name" value="Stonustoxin_helical"/>
    <property type="match status" value="1"/>
</dbReference>
<evidence type="ECO:0000256" key="2">
    <source>
        <dbReference type="ARBA" id="ARBA00008535"/>
    </source>
</evidence>
<dbReference type="InterPro" id="IPR040581">
    <property type="entry name" value="Thioredoxin_11"/>
</dbReference>
<organism evidence="13 14">
    <name type="scientific">Clarias magur</name>
    <name type="common">Asian catfish</name>
    <name type="synonym">Macropteronotus magur</name>
    <dbReference type="NCBI Taxonomy" id="1594786"/>
    <lineage>
        <taxon>Eukaryota</taxon>
        <taxon>Metazoa</taxon>
        <taxon>Chordata</taxon>
        <taxon>Craniata</taxon>
        <taxon>Vertebrata</taxon>
        <taxon>Euteleostomi</taxon>
        <taxon>Actinopterygii</taxon>
        <taxon>Neopterygii</taxon>
        <taxon>Teleostei</taxon>
        <taxon>Ostariophysi</taxon>
        <taxon>Siluriformes</taxon>
        <taxon>Clariidae</taxon>
        <taxon>Clarias</taxon>
    </lineage>
</organism>
<dbReference type="PROSITE" id="PS50835">
    <property type="entry name" value="IG_LIKE"/>
    <property type="match status" value="2"/>
</dbReference>
<dbReference type="SUPFAM" id="SSF49265">
    <property type="entry name" value="Fibronectin type III"/>
    <property type="match status" value="1"/>
</dbReference>
<keyword evidence="7" id="KW-0325">Glycoprotein</keyword>
<name>A0A8J4XB22_CLAMG</name>
<evidence type="ECO:0000256" key="6">
    <source>
        <dbReference type="ARBA" id="ARBA00023157"/>
    </source>
</evidence>
<proteinExistence type="inferred from homology"/>
<feature type="region of interest" description="Disordered" evidence="10">
    <location>
        <begin position="1199"/>
        <end position="1255"/>
    </location>
</feature>
<feature type="coiled-coil region" evidence="9">
    <location>
        <begin position="2107"/>
        <end position="2141"/>
    </location>
</feature>
<dbReference type="Gene3D" id="1.10.287.1490">
    <property type="match status" value="1"/>
</dbReference>
<evidence type="ECO:0000256" key="8">
    <source>
        <dbReference type="ARBA" id="ARBA00023319"/>
    </source>
</evidence>
<keyword evidence="5" id="KW-0472">Membrane</keyword>
<evidence type="ECO:0000256" key="4">
    <source>
        <dbReference type="ARBA" id="ARBA00022741"/>
    </source>
</evidence>
<keyword evidence="14" id="KW-1185">Reference proteome</keyword>
<evidence type="ECO:0000256" key="3">
    <source>
        <dbReference type="ARBA" id="ARBA00022729"/>
    </source>
</evidence>
<dbReference type="FunFam" id="3.40.50.300:FF:002274">
    <property type="entry name" value="Si:dkeyp-69e1.8"/>
    <property type="match status" value="1"/>
</dbReference>
<comment type="subcellular location">
    <subcellularLocation>
        <location evidence="1">Membrane</location>
    </subcellularLocation>
</comment>
<dbReference type="Gene3D" id="2.60.40.10">
    <property type="entry name" value="Immunoglobulins"/>
    <property type="match status" value="3"/>
</dbReference>
<keyword evidence="9" id="KW-0175">Coiled coil</keyword>
<dbReference type="PROSITE" id="PS51720">
    <property type="entry name" value="G_AIG1"/>
    <property type="match status" value="1"/>
</dbReference>
<dbReference type="PANTHER" id="PTHR31594:SF15">
    <property type="entry name" value="VERRUCOTOXIN SUBUNIT BETA ISOFORM X1-RELATED"/>
    <property type="match status" value="1"/>
</dbReference>
<keyword evidence="3" id="KW-0732">Signal</keyword>
<evidence type="ECO:0000313" key="13">
    <source>
        <dbReference type="EMBL" id="KAF5900183.1"/>
    </source>
</evidence>
<evidence type="ECO:0000256" key="1">
    <source>
        <dbReference type="ARBA" id="ARBA00004370"/>
    </source>
</evidence>
<evidence type="ECO:0000256" key="9">
    <source>
        <dbReference type="SAM" id="Coils"/>
    </source>
</evidence>
<dbReference type="GO" id="GO:0050863">
    <property type="term" value="P:regulation of T cell activation"/>
    <property type="evidence" value="ECO:0007669"/>
    <property type="project" value="UniProtKB-ARBA"/>
</dbReference>
<dbReference type="OrthoDB" id="8446971at2759"/>
<dbReference type="InterPro" id="IPR036116">
    <property type="entry name" value="FN3_sf"/>
</dbReference>
<dbReference type="Pfam" id="PF07686">
    <property type="entry name" value="V-set"/>
    <property type="match status" value="2"/>
</dbReference>
<feature type="compositionally biased region" description="Polar residues" evidence="10">
    <location>
        <begin position="1213"/>
        <end position="1231"/>
    </location>
</feature>
<dbReference type="InterPro" id="IPR003961">
    <property type="entry name" value="FN3_dom"/>
</dbReference>
<dbReference type="CDD" id="cd00063">
    <property type="entry name" value="FN3"/>
    <property type="match status" value="1"/>
</dbReference>
<dbReference type="InterPro" id="IPR052090">
    <property type="entry name" value="Cytolytic_pore-forming_toxin"/>
</dbReference>
<evidence type="ECO:0000256" key="7">
    <source>
        <dbReference type="ARBA" id="ARBA00023180"/>
    </source>
</evidence>
<reference evidence="13" key="1">
    <citation type="submission" date="2020-07" db="EMBL/GenBank/DDBJ databases">
        <title>Clarias magur genome sequencing, assembly and annotation.</title>
        <authorList>
            <person name="Kushwaha B."/>
            <person name="Kumar R."/>
            <person name="Das P."/>
            <person name="Joshi C.G."/>
            <person name="Kumar D."/>
            <person name="Nagpure N.S."/>
            <person name="Pandey M."/>
            <person name="Agarwal S."/>
            <person name="Srivastava S."/>
            <person name="Singh M."/>
            <person name="Sahoo L."/>
            <person name="Jayasankar P."/>
            <person name="Meher P.K."/>
            <person name="Koringa P.G."/>
            <person name="Iquebal M.A."/>
            <person name="Das S.P."/>
            <person name="Bit A."/>
            <person name="Patnaik S."/>
            <person name="Patel N."/>
            <person name="Shah T.M."/>
            <person name="Hinsu A."/>
            <person name="Jena J.K."/>
        </authorList>
    </citation>
    <scope>NUCLEOTIDE SEQUENCE</scope>
    <source>
        <strain evidence="13">CIFAMagur01</strain>
        <tissue evidence="13">Testis</tissue>
    </source>
</reference>
<dbReference type="InterPro" id="IPR013106">
    <property type="entry name" value="Ig_V-set"/>
</dbReference>
<feature type="region of interest" description="Disordered" evidence="10">
    <location>
        <begin position="1772"/>
        <end position="1822"/>
    </location>
</feature>
<dbReference type="InterPro" id="IPR007110">
    <property type="entry name" value="Ig-like_dom"/>
</dbReference>
<dbReference type="Pfam" id="PF18078">
    <property type="entry name" value="Thioredoxin_11"/>
    <property type="match status" value="1"/>
</dbReference>
<dbReference type="Gene3D" id="3.40.50.300">
    <property type="entry name" value="P-loop containing nucleotide triphosphate hydrolases"/>
    <property type="match status" value="1"/>
</dbReference>
<dbReference type="Proteomes" id="UP000727407">
    <property type="component" value="Unassembled WGS sequence"/>
</dbReference>
<evidence type="ECO:0000313" key="14">
    <source>
        <dbReference type="Proteomes" id="UP000727407"/>
    </source>
</evidence>
<feature type="compositionally biased region" description="Basic and acidic residues" evidence="10">
    <location>
        <begin position="1775"/>
        <end position="1795"/>
    </location>
</feature>
<dbReference type="InterPro" id="IPR013783">
    <property type="entry name" value="Ig-like_fold"/>
</dbReference>
<feature type="coiled-coil region" evidence="9">
    <location>
        <begin position="2020"/>
        <end position="2074"/>
    </location>
</feature>
<accession>A0A8J4XB22</accession>
<evidence type="ECO:0000259" key="11">
    <source>
        <dbReference type="PROSITE" id="PS50835"/>
    </source>
</evidence>
<keyword evidence="4" id="KW-0547">Nucleotide-binding</keyword>
<feature type="region of interest" description="Disordered" evidence="10">
    <location>
        <begin position="1723"/>
        <end position="1749"/>
    </location>
</feature>
<feature type="compositionally biased region" description="Basic and acidic residues" evidence="10">
    <location>
        <begin position="1729"/>
        <end position="1746"/>
    </location>
</feature>
<protein>
    <submittedName>
        <fullName evidence="13">Calponin homology domain-containing protein DDB_G0272472-like isoform X3</fullName>
    </submittedName>
</protein>
<dbReference type="FunFam" id="2.60.40.10:FF:000142">
    <property type="entry name" value="V-set domain-containing T-cell activation inhibitor 1"/>
    <property type="match status" value="1"/>
</dbReference>
<feature type="domain" description="AIG1-type G" evidence="12">
    <location>
        <begin position="1827"/>
        <end position="2024"/>
    </location>
</feature>
<dbReference type="InterPro" id="IPR036179">
    <property type="entry name" value="Ig-like_dom_sf"/>
</dbReference>
<evidence type="ECO:0000256" key="5">
    <source>
        <dbReference type="ARBA" id="ARBA00023136"/>
    </source>
</evidence>
<feature type="domain" description="Ig-like" evidence="11">
    <location>
        <begin position="1256"/>
        <end position="1358"/>
    </location>
</feature>
<dbReference type="PANTHER" id="PTHR31594">
    <property type="entry name" value="AIG1-TYPE G DOMAIN-CONTAINING PROTEIN"/>
    <property type="match status" value="1"/>
</dbReference>
<gene>
    <name evidence="13" type="ORF">DAT39_010094</name>
</gene>